<feature type="domain" description="N-acetyltransferase" evidence="3">
    <location>
        <begin position="35"/>
        <end position="177"/>
    </location>
</feature>
<dbReference type="SUPFAM" id="SSF55729">
    <property type="entry name" value="Acyl-CoA N-acyltransferases (Nat)"/>
    <property type="match status" value="1"/>
</dbReference>
<evidence type="ECO:0000259" key="3">
    <source>
        <dbReference type="PROSITE" id="PS51186"/>
    </source>
</evidence>
<dbReference type="EMBL" id="BAABJQ010000007">
    <property type="protein sequence ID" value="GAA5185682.1"/>
    <property type="molecule type" value="Genomic_DNA"/>
</dbReference>
<gene>
    <name evidence="4" type="ORF">GCM10023322_30200</name>
</gene>
<comment type="caution">
    <text evidence="4">The sequence shown here is derived from an EMBL/GenBank/DDBJ whole genome shotgun (WGS) entry which is preliminary data.</text>
</comment>
<keyword evidence="1" id="KW-0808">Transferase</keyword>
<dbReference type="InterPro" id="IPR016181">
    <property type="entry name" value="Acyl_CoA_acyltransferase"/>
</dbReference>
<organism evidence="4 5">
    <name type="scientific">Rugosimonospora acidiphila</name>
    <dbReference type="NCBI Taxonomy" id="556531"/>
    <lineage>
        <taxon>Bacteria</taxon>
        <taxon>Bacillati</taxon>
        <taxon>Actinomycetota</taxon>
        <taxon>Actinomycetes</taxon>
        <taxon>Micromonosporales</taxon>
        <taxon>Micromonosporaceae</taxon>
        <taxon>Rugosimonospora</taxon>
    </lineage>
</organism>
<dbReference type="PANTHER" id="PTHR43877:SF2">
    <property type="entry name" value="AMINOALKYLPHOSPHONATE N-ACETYLTRANSFERASE-RELATED"/>
    <property type="match status" value="1"/>
</dbReference>
<dbReference type="CDD" id="cd04301">
    <property type="entry name" value="NAT_SF"/>
    <property type="match status" value="1"/>
</dbReference>
<dbReference type="PROSITE" id="PS51186">
    <property type="entry name" value="GNAT"/>
    <property type="match status" value="1"/>
</dbReference>
<reference evidence="5" key="1">
    <citation type="journal article" date="2019" name="Int. J. Syst. Evol. Microbiol.">
        <title>The Global Catalogue of Microorganisms (GCM) 10K type strain sequencing project: providing services to taxonomists for standard genome sequencing and annotation.</title>
        <authorList>
            <consortium name="The Broad Institute Genomics Platform"/>
            <consortium name="The Broad Institute Genome Sequencing Center for Infectious Disease"/>
            <person name="Wu L."/>
            <person name="Ma J."/>
        </authorList>
    </citation>
    <scope>NUCLEOTIDE SEQUENCE [LARGE SCALE GENOMIC DNA]</scope>
    <source>
        <strain evidence="5">JCM 18304</strain>
    </source>
</reference>
<keyword evidence="5" id="KW-1185">Reference proteome</keyword>
<keyword evidence="2" id="KW-0012">Acyltransferase</keyword>
<dbReference type="InterPro" id="IPR050832">
    <property type="entry name" value="Bact_Acetyltransf"/>
</dbReference>
<dbReference type="Gene3D" id="3.40.630.30">
    <property type="match status" value="1"/>
</dbReference>
<dbReference type="InterPro" id="IPR000182">
    <property type="entry name" value="GNAT_dom"/>
</dbReference>
<sequence>MAASGSVSRFAGSRSQEINKAGKVWRGSLTIMADWEIRPASAADIEAAAELRAVVLRADLERLGRYDEQRVRQRLRDGFAPAHTWVIESAGAFAGCVALRPAEDAHWLEHFYLAPHLQGSGIGTAVLRGLLGQCDREGILVRLNVLRGSPARRLYERHGFTLETEDPVDVFMVRAPAPAVPEVPARLGHGAPCEKS</sequence>
<evidence type="ECO:0000313" key="5">
    <source>
        <dbReference type="Proteomes" id="UP001501570"/>
    </source>
</evidence>
<evidence type="ECO:0000256" key="2">
    <source>
        <dbReference type="ARBA" id="ARBA00023315"/>
    </source>
</evidence>
<dbReference type="Proteomes" id="UP001501570">
    <property type="component" value="Unassembled WGS sequence"/>
</dbReference>
<evidence type="ECO:0000256" key="1">
    <source>
        <dbReference type="ARBA" id="ARBA00022679"/>
    </source>
</evidence>
<evidence type="ECO:0000313" key="4">
    <source>
        <dbReference type="EMBL" id="GAA5185682.1"/>
    </source>
</evidence>
<accession>A0ABP9RTM5</accession>
<name>A0ABP9RTM5_9ACTN</name>
<protein>
    <recommendedName>
        <fullName evidence="3">N-acetyltransferase domain-containing protein</fullName>
    </recommendedName>
</protein>
<proteinExistence type="predicted"/>
<dbReference type="PANTHER" id="PTHR43877">
    <property type="entry name" value="AMINOALKYLPHOSPHONATE N-ACETYLTRANSFERASE-RELATED-RELATED"/>
    <property type="match status" value="1"/>
</dbReference>
<dbReference type="Pfam" id="PF13508">
    <property type="entry name" value="Acetyltransf_7"/>
    <property type="match status" value="1"/>
</dbReference>